<dbReference type="Gene3D" id="3.40.50.2000">
    <property type="entry name" value="Glycogen Phosphorylase B"/>
    <property type="match status" value="2"/>
</dbReference>
<dbReference type="SUPFAM" id="SSF53756">
    <property type="entry name" value="UDP-Glycosyltransferase/glycogen phosphorylase"/>
    <property type="match status" value="1"/>
</dbReference>
<dbReference type="PANTHER" id="PTHR45947">
    <property type="entry name" value="SULFOQUINOVOSYL TRANSFERASE SQD2"/>
    <property type="match status" value="1"/>
</dbReference>
<dbReference type="EC" id="2.4.-.-" evidence="5"/>
<evidence type="ECO:0000256" key="2">
    <source>
        <dbReference type="ARBA" id="ARBA00022679"/>
    </source>
</evidence>
<evidence type="ECO:0000256" key="3">
    <source>
        <dbReference type="SAM" id="MobiDB-lite"/>
    </source>
</evidence>
<comment type="caution">
    <text evidence="5">The sequence shown here is derived from an EMBL/GenBank/DDBJ whole genome shotgun (WGS) entry which is preliminary data.</text>
</comment>
<dbReference type="EMBL" id="JBHSBM010000011">
    <property type="protein sequence ID" value="MFC4058102.1"/>
    <property type="molecule type" value="Genomic_DNA"/>
</dbReference>
<accession>A0ABV8I1Q9</accession>
<keyword evidence="2 5" id="KW-0808">Transferase</keyword>
<dbReference type="RefSeq" id="WP_377286277.1">
    <property type="nucleotide sequence ID" value="NZ_JBHSBM010000011.1"/>
</dbReference>
<name>A0ABV8I1Q9_9ACTN</name>
<feature type="domain" description="Glycosyltransferase subfamily 4-like N-terminal" evidence="4">
    <location>
        <begin position="25"/>
        <end position="184"/>
    </location>
</feature>
<reference evidence="6" key="1">
    <citation type="journal article" date="2019" name="Int. J. Syst. Evol. Microbiol.">
        <title>The Global Catalogue of Microorganisms (GCM) 10K type strain sequencing project: providing services to taxonomists for standard genome sequencing and annotation.</title>
        <authorList>
            <consortium name="The Broad Institute Genomics Platform"/>
            <consortium name="The Broad Institute Genome Sequencing Center for Infectious Disease"/>
            <person name="Wu L."/>
            <person name="Ma J."/>
        </authorList>
    </citation>
    <scope>NUCLEOTIDE SEQUENCE [LARGE SCALE GENOMIC DNA]</scope>
    <source>
        <strain evidence="6">TBRC 4489</strain>
    </source>
</reference>
<dbReference type="InterPro" id="IPR028098">
    <property type="entry name" value="Glyco_trans_4-like_N"/>
</dbReference>
<protein>
    <submittedName>
        <fullName evidence="5">Glycosyltransferase</fullName>
        <ecNumber evidence="5">2.4.-.-</ecNumber>
    </submittedName>
</protein>
<evidence type="ECO:0000256" key="1">
    <source>
        <dbReference type="ARBA" id="ARBA00022676"/>
    </source>
</evidence>
<dbReference type="Proteomes" id="UP001595850">
    <property type="component" value="Unassembled WGS sequence"/>
</dbReference>
<evidence type="ECO:0000259" key="4">
    <source>
        <dbReference type="Pfam" id="PF13439"/>
    </source>
</evidence>
<proteinExistence type="predicted"/>
<organism evidence="5 6">
    <name type="scientific">Planomonospora corallina</name>
    <dbReference type="NCBI Taxonomy" id="1806052"/>
    <lineage>
        <taxon>Bacteria</taxon>
        <taxon>Bacillati</taxon>
        <taxon>Actinomycetota</taxon>
        <taxon>Actinomycetes</taxon>
        <taxon>Streptosporangiales</taxon>
        <taxon>Streptosporangiaceae</taxon>
        <taxon>Planomonospora</taxon>
    </lineage>
</organism>
<feature type="region of interest" description="Disordered" evidence="3">
    <location>
        <begin position="245"/>
        <end position="271"/>
    </location>
</feature>
<feature type="compositionally biased region" description="Gly residues" evidence="3">
    <location>
        <begin position="245"/>
        <end position="266"/>
    </location>
</feature>
<keyword evidence="6" id="KW-1185">Reference proteome</keyword>
<dbReference type="InterPro" id="IPR050194">
    <property type="entry name" value="Glycosyltransferase_grp1"/>
</dbReference>
<dbReference type="GO" id="GO:0016757">
    <property type="term" value="F:glycosyltransferase activity"/>
    <property type="evidence" value="ECO:0007669"/>
    <property type="project" value="UniProtKB-KW"/>
</dbReference>
<dbReference type="PANTHER" id="PTHR45947:SF3">
    <property type="entry name" value="SULFOQUINOVOSYL TRANSFERASE SQD2"/>
    <property type="match status" value="1"/>
</dbReference>
<keyword evidence="1 5" id="KW-0328">Glycosyltransferase</keyword>
<dbReference type="Pfam" id="PF13439">
    <property type="entry name" value="Glyco_transf_4"/>
    <property type="match status" value="1"/>
</dbReference>
<sequence length="419" mass="43275">MTIRPQAWPAGLAPSVLHVSRTTGGGVAVQVAALAADQVRRGWNVAVACPGHGRLPEELAALGVQRLHWETARSPGAGAPGEARRLRRLIDLFTPHAVHLHSAGAGFAGRAVLRGRIPTLFQPYGWSWTTVHPALERAALAWERTAARWADLLVCVGEGEAALARHHGLRGNIAVVRNGIDLDRFRPADAGVRRATRLMLGLPEHAPLAVCVGRAARQEERGLLARAWERVARVCPEARLAVVGDGGGGGDGGGDGGGGSGSGGAPGSHTPVPGSLFSGVVTDVRPWYAAADVVVLPFPREGLPLTALEALASGRALVAADAPGLPEVVTSRVGALVPPGDAGALAEAVALRLRHPALAHQEGQAAAGRAADFGIRPVLDRLAALTSRVMRGERGDTASAAAGLLSGRVAVSRWDEDHG</sequence>
<evidence type="ECO:0000313" key="5">
    <source>
        <dbReference type="EMBL" id="MFC4058102.1"/>
    </source>
</evidence>
<evidence type="ECO:0000313" key="6">
    <source>
        <dbReference type="Proteomes" id="UP001595850"/>
    </source>
</evidence>
<gene>
    <name evidence="5" type="ORF">ACFOWE_07330</name>
</gene>
<dbReference type="Pfam" id="PF13692">
    <property type="entry name" value="Glyco_trans_1_4"/>
    <property type="match status" value="1"/>
</dbReference>